<dbReference type="InterPro" id="IPR050816">
    <property type="entry name" value="Flavin-dep_Halogenase_NPB"/>
</dbReference>
<dbReference type="Proteomes" id="UP001521137">
    <property type="component" value="Unassembled WGS sequence"/>
</dbReference>
<keyword evidence="2" id="KW-1185">Reference proteome</keyword>
<name>A0ABS9DAF3_9ALTE</name>
<dbReference type="InterPro" id="IPR006905">
    <property type="entry name" value="Flavin_halogenase"/>
</dbReference>
<proteinExistence type="predicted"/>
<evidence type="ECO:0000313" key="2">
    <source>
        <dbReference type="Proteomes" id="UP001521137"/>
    </source>
</evidence>
<dbReference type="InterPro" id="IPR036188">
    <property type="entry name" value="FAD/NAD-bd_sf"/>
</dbReference>
<dbReference type="Gene3D" id="3.50.50.60">
    <property type="entry name" value="FAD/NAD(P)-binding domain"/>
    <property type="match status" value="1"/>
</dbReference>
<evidence type="ECO:0000313" key="1">
    <source>
        <dbReference type="EMBL" id="MCF2949925.1"/>
    </source>
</evidence>
<comment type="caution">
    <text evidence="1">The sequence shown here is derived from an EMBL/GenBank/DDBJ whole genome shotgun (WGS) entry which is preliminary data.</text>
</comment>
<accession>A0ABS9DAF3</accession>
<sequence length="508" mass="57025">MNADLSSTHKHIVILGGGTAGWMSASLMMAKWKDKAVNITLVESPAIGIIGVGEGSTPQLKTFFEQIGIEESEWMPACNATYKNGITFKGWSSRPGFNSYFHPFASRIDAFSAPAFFYNSMFRRKGISVDSHPDRFYLSAYLAKHHKSPIPNENFPFPIGYGYHFDSGLLGQFLAKKSVQAGVNHIQAKVLDVGKHANGDLAFLQLDNGQQLSADFFVDCSGFNGELIQKHLAVPFHSYKDNLFNDNAVTIASSTGESINSQTISTTLKHGWAWDIPLTNRTGNGYVYSSDYTNANDAELELRQKLNLVDSDVEARHLKMKVGRVEKHWYRNCLAVGLSQGFIEPLEATALHFVQETIEGFIQAFEPASFSTKPQDTFNLNLNNRFEGIRDYIVAHYRLSSRDDTDYWRANSENPNISNTLKKIVNAWMAGEDLNQTFAANGKNSLPSYYPPFSWQCLLAGYGVFPEKLTQVGQTDPAHKYDLEYIDDFIQKCGLNFKDHKHYLENHL</sequence>
<dbReference type="PANTHER" id="PTHR43747:SF4">
    <property type="entry name" value="FLAVIN-DEPENDENT TRYPTOPHAN HALOGENASE"/>
    <property type="match status" value="1"/>
</dbReference>
<organism evidence="1 2">
    <name type="scientific">Paraglaciecola algarum</name>
    <dbReference type="NCBI Taxonomy" id="3050085"/>
    <lineage>
        <taxon>Bacteria</taxon>
        <taxon>Pseudomonadati</taxon>
        <taxon>Pseudomonadota</taxon>
        <taxon>Gammaproteobacteria</taxon>
        <taxon>Alteromonadales</taxon>
        <taxon>Alteromonadaceae</taxon>
        <taxon>Paraglaciecola</taxon>
    </lineage>
</organism>
<protein>
    <submittedName>
        <fullName evidence="1">Tryptophan 7-halogenase</fullName>
    </submittedName>
</protein>
<dbReference type="Pfam" id="PF04820">
    <property type="entry name" value="Trp_halogenase"/>
    <property type="match status" value="1"/>
</dbReference>
<dbReference type="InterPro" id="IPR033856">
    <property type="entry name" value="Trp_halogen"/>
</dbReference>
<dbReference type="RefSeq" id="WP_235314028.1">
    <property type="nucleotide sequence ID" value="NZ_JAKGAS010000012.1"/>
</dbReference>
<reference evidence="1 2" key="1">
    <citation type="submission" date="2022-01" db="EMBL/GenBank/DDBJ databases">
        <title>Paraglaciecola sp. G1-23.</title>
        <authorList>
            <person name="Jin M.S."/>
            <person name="Han D.M."/>
            <person name="Kim H.M."/>
            <person name="Jeon C.O."/>
        </authorList>
    </citation>
    <scope>NUCLEOTIDE SEQUENCE [LARGE SCALE GENOMIC DNA]</scope>
    <source>
        <strain evidence="1 2">G1-23</strain>
    </source>
</reference>
<dbReference type="EMBL" id="JAKGAS010000012">
    <property type="protein sequence ID" value="MCF2949925.1"/>
    <property type="molecule type" value="Genomic_DNA"/>
</dbReference>
<dbReference type="PANTHER" id="PTHR43747">
    <property type="entry name" value="FAD-BINDING PROTEIN"/>
    <property type="match status" value="1"/>
</dbReference>
<dbReference type="PIRSF" id="PIRSF011396">
    <property type="entry name" value="Trp_halogenase"/>
    <property type="match status" value="1"/>
</dbReference>
<gene>
    <name evidence="1" type="ORF">L0668_17530</name>
</gene>
<dbReference type="SUPFAM" id="SSF51905">
    <property type="entry name" value="FAD/NAD(P)-binding domain"/>
    <property type="match status" value="1"/>
</dbReference>